<gene>
    <name evidence="6" type="ORF">BRAN1462_LOCUS57937</name>
</gene>
<dbReference type="InterPro" id="IPR019821">
    <property type="entry name" value="Kinesin_motor_CS"/>
</dbReference>
<name>A0A6U6V4M0_9DINO</name>
<dbReference type="AlphaFoldDB" id="A0A6U6V4M0"/>
<dbReference type="GO" id="GO:0007018">
    <property type="term" value="P:microtubule-based movement"/>
    <property type="evidence" value="ECO:0007669"/>
    <property type="project" value="InterPro"/>
</dbReference>
<dbReference type="SMART" id="SM00129">
    <property type="entry name" value="KISc"/>
    <property type="match status" value="1"/>
</dbReference>
<dbReference type="PROSITE" id="PS50067">
    <property type="entry name" value="KINESIN_MOTOR_2"/>
    <property type="match status" value="1"/>
</dbReference>
<dbReference type="InterPro" id="IPR036961">
    <property type="entry name" value="Kinesin_motor_dom_sf"/>
</dbReference>
<dbReference type="InterPro" id="IPR027417">
    <property type="entry name" value="P-loop_NTPase"/>
</dbReference>
<dbReference type="SUPFAM" id="SSF52540">
    <property type="entry name" value="P-loop containing nucleoside triphosphate hydrolases"/>
    <property type="match status" value="1"/>
</dbReference>
<dbReference type="InterPro" id="IPR001752">
    <property type="entry name" value="Kinesin_motor_dom"/>
</dbReference>
<dbReference type="EMBL" id="HBGW01091317">
    <property type="protein sequence ID" value="CAD9640115.1"/>
    <property type="molecule type" value="Transcribed_RNA"/>
</dbReference>
<dbReference type="InterPro" id="IPR027640">
    <property type="entry name" value="Kinesin-like_fam"/>
</dbReference>
<reference evidence="6" key="1">
    <citation type="submission" date="2021-01" db="EMBL/GenBank/DDBJ databases">
        <authorList>
            <person name="Corre E."/>
            <person name="Pelletier E."/>
            <person name="Niang G."/>
            <person name="Scheremetjew M."/>
            <person name="Finn R."/>
            <person name="Kale V."/>
            <person name="Holt S."/>
            <person name="Cochrane G."/>
            <person name="Meng A."/>
            <person name="Brown T."/>
            <person name="Cohen L."/>
        </authorList>
    </citation>
    <scope>NUCLEOTIDE SEQUENCE</scope>
    <source>
        <strain evidence="6">RCC3387</strain>
    </source>
</reference>
<evidence type="ECO:0000259" key="5">
    <source>
        <dbReference type="PROSITE" id="PS50067"/>
    </source>
</evidence>
<feature type="domain" description="Kinesin motor" evidence="5">
    <location>
        <begin position="110"/>
        <end position="435"/>
    </location>
</feature>
<dbReference type="PANTHER" id="PTHR47972">
    <property type="entry name" value="KINESIN-LIKE PROTEIN KLP-3"/>
    <property type="match status" value="1"/>
</dbReference>
<dbReference type="Gene3D" id="3.40.850.10">
    <property type="entry name" value="Kinesin motor domain"/>
    <property type="match status" value="1"/>
</dbReference>
<dbReference type="PROSITE" id="PS00411">
    <property type="entry name" value="KINESIN_MOTOR_1"/>
    <property type="match status" value="1"/>
</dbReference>
<keyword evidence="1 3" id="KW-0547">Nucleotide-binding</keyword>
<feature type="binding site" evidence="3">
    <location>
        <begin position="192"/>
        <end position="199"/>
    </location>
    <ligand>
        <name>ATP</name>
        <dbReference type="ChEBI" id="CHEBI:30616"/>
    </ligand>
</feature>
<proteinExistence type="inferred from homology"/>
<evidence type="ECO:0000256" key="1">
    <source>
        <dbReference type="ARBA" id="ARBA00022741"/>
    </source>
</evidence>
<organism evidence="6">
    <name type="scientific">Zooxanthella nutricula</name>
    <dbReference type="NCBI Taxonomy" id="1333877"/>
    <lineage>
        <taxon>Eukaryota</taxon>
        <taxon>Sar</taxon>
        <taxon>Alveolata</taxon>
        <taxon>Dinophyceae</taxon>
        <taxon>Peridiniales</taxon>
        <taxon>Peridiniales incertae sedis</taxon>
        <taxon>Zooxanthella</taxon>
    </lineage>
</organism>
<evidence type="ECO:0000313" key="6">
    <source>
        <dbReference type="EMBL" id="CAD9640115.1"/>
    </source>
</evidence>
<keyword evidence="3 4" id="KW-0505">Motor protein</keyword>
<dbReference type="GO" id="GO:0003777">
    <property type="term" value="F:microtubule motor activity"/>
    <property type="evidence" value="ECO:0007669"/>
    <property type="project" value="InterPro"/>
</dbReference>
<dbReference type="GO" id="GO:0005874">
    <property type="term" value="C:microtubule"/>
    <property type="evidence" value="ECO:0007669"/>
    <property type="project" value="UniProtKB-KW"/>
</dbReference>
<dbReference type="PRINTS" id="PR00380">
    <property type="entry name" value="KINESINHEAVY"/>
</dbReference>
<evidence type="ECO:0000256" key="3">
    <source>
        <dbReference type="PROSITE-ProRule" id="PRU00283"/>
    </source>
</evidence>
<dbReference type="GO" id="GO:0008017">
    <property type="term" value="F:microtubule binding"/>
    <property type="evidence" value="ECO:0007669"/>
    <property type="project" value="InterPro"/>
</dbReference>
<comment type="similarity">
    <text evidence="3 4">Belongs to the TRAFAC class myosin-kinesin ATPase superfamily. Kinesin family.</text>
</comment>
<protein>
    <recommendedName>
        <fullName evidence="4">Kinesin-like protein</fullName>
    </recommendedName>
</protein>
<dbReference type="Pfam" id="PF00225">
    <property type="entry name" value="Kinesin"/>
    <property type="match status" value="1"/>
</dbReference>
<accession>A0A6U6V4M0</accession>
<dbReference type="PANTHER" id="PTHR47972:SF16">
    <property type="entry name" value="KINESIN-LIKE PROTEIN"/>
    <property type="match status" value="1"/>
</dbReference>
<keyword evidence="4" id="KW-0493">Microtubule</keyword>
<sequence length="447" mass="48810">MADPCDIGRLRSLVARADATPGVPAEDVQMARERLAVEEERAEVLQELGHLVRAADERDMGSFADVRMAAVGLADALLHARAKGCPEAALRDADLVRKRLHNVAEDLRGAIRVVCRIRPLSQKERDAADPEVVRALDATTLEVLTSSVTRPSERYSFDAVFFPGTQEEIFEDCRRLVRSALDGYNVSLFAYGQTGAGKTHTMYGQPGGLEGTAPRTVEELYRLIGQDESRFDHRVTASLLELYKNELVDLLADRSVSVPGRRLSVRVDKNTQVSIDGLSEQVCASAADLLRLLERGAQARRVACTAMNSQSSRSHLVLWVRVARTDKASGECALGKIAMCDLAGSERLKKSFAVGEAEKEAIEINKSLTAVGDVIEALTTRQRHVPYKNHKLTQVLQDALGGTSKTLIFVNCSPAASNFEETVNALKYATRVKHISPKSAGGPPRRP</sequence>
<evidence type="ECO:0000256" key="4">
    <source>
        <dbReference type="RuleBase" id="RU000394"/>
    </source>
</evidence>
<keyword evidence="2 3" id="KW-0067">ATP-binding</keyword>
<evidence type="ECO:0000256" key="2">
    <source>
        <dbReference type="ARBA" id="ARBA00022840"/>
    </source>
</evidence>
<dbReference type="GO" id="GO:0005524">
    <property type="term" value="F:ATP binding"/>
    <property type="evidence" value="ECO:0007669"/>
    <property type="project" value="UniProtKB-UniRule"/>
</dbReference>